<gene>
    <name evidence="1" type="ORF">MLD38_025695</name>
</gene>
<keyword evidence="2" id="KW-1185">Reference proteome</keyword>
<organism evidence="1 2">
    <name type="scientific">Melastoma candidum</name>
    <dbReference type="NCBI Taxonomy" id="119954"/>
    <lineage>
        <taxon>Eukaryota</taxon>
        <taxon>Viridiplantae</taxon>
        <taxon>Streptophyta</taxon>
        <taxon>Embryophyta</taxon>
        <taxon>Tracheophyta</taxon>
        <taxon>Spermatophyta</taxon>
        <taxon>Magnoliopsida</taxon>
        <taxon>eudicotyledons</taxon>
        <taxon>Gunneridae</taxon>
        <taxon>Pentapetalae</taxon>
        <taxon>rosids</taxon>
        <taxon>malvids</taxon>
        <taxon>Myrtales</taxon>
        <taxon>Melastomataceae</taxon>
        <taxon>Melastomatoideae</taxon>
        <taxon>Melastomateae</taxon>
        <taxon>Melastoma</taxon>
    </lineage>
</organism>
<protein>
    <submittedName>
        <fullName evidence="1">Uncharacterized protein</fullName>
    </submittedName>
</protein>
<dbReference type="EMBL" id="CM042886">
    <property type="protein sequence ID" value="KAI4340901.1"/>
    <property type="molecule type" value="Genomic_DNA"/>
</dbReference>
<sequence>MAGIDPSSLMEKLSEKIRFRGDDSSDSDDDGSSVFSDMKSKAWRLFGREKPVHKVLGSGKPADIFLWRDKKASAGFLGAATAVWILFELLEYHLITLVCHMLILALAVLFLWSNASTFVNKAPPRIPKVNLQEKCVVEMASALRYEANRGLAILKDVGSGRELKELLVVITGLWLISIVGSWFSFITLFYLTIILLFTVPVFYEKYEDQVDNFAEKAMDEIKKQYAVLDDKVLSKIPRGPLTGKKMD</sequence>
<proteinExistence type="predicted"/>
<evidence type="ECO:0000313" key="1">
    <source>
        <dbReference type="EMBL" id="KAI4340901.1"/>
    </source>
</evidence>
<name>A0ACB9NXZ7_9MYRT</name>
<evidence type="ECO:0000313" key="2">
    <source>
        <dbReference type="Proteomes" id="UP001057402"/>
    </source>
</evidence>
<reference evidence="2" key="1">
    <citation type="journal article" date="2023" name="Front. Plant Sci.">
        <title>Chromosomal-level genome assembly of Melastoma candidum provides insights into trichome evolution.</title>
        <authorList>
            <person name="Zhong Y."/>
            <person name="Wu W."/>
            <person name="Sun C."/>
            <person name="Zou P."/>
            <person name="Liu Y."/>
            <person name="Dai S."/>
            <person name="Zhou R."/>
        </authorList>
    </citation>
    <scope>NUCLEOTIDE SEQUENCE [LARGE SCALE GENOMIC DNA]</scope>
</reference>
<accession>A0ACB9NXZ7</accession>
<dbReference type="Proteomes" id="UP001057402">
    <property type="component" value="Chromosome 7"/>
</dbReference>
<comment type="caution">
    <text evidence="1">The sequence shown here is derived from an EMBL/GenBank/DDBJ whole genome shotgun (WGS) entry which is preliminary data.</text>
</comment>